<reference evidence="2 3" key="1">
    <citation type="submission" date="2019-03" db="EMBL/GenBank/DDBJ databases">
        <title>Metabolic reconstructions from genomes of highly enriched 'Candidatus Accumulibacter' and 'Candidatus Competibacter' bioreactor populations.</title>
        <authorList>
            <person name="Annavajhala M.K."/>
            <person name="Welles L."/>
            <person name="Abbas B."/>
            <person name="Sorokin D."/>
            <person name="Park H."/>
            <person name="Van Loosdrecht M."/>
            <person name="Chandran K."/>
        </authorList>
    </citation>
    <scope>NUCLEOTIDE SEQUENCE [LARGE SCALE GENOMIC DNA]</scope>
    <source>
        <strain evidence="2 3">SBR_G</strain>
    </source>
</reference>
<proteinExistence type="predicted"/>
<dbReference type="EMBL" id="SPMZ01000009">
    <property type="protein sequence ID" value="NMQ18183.1"/>
    <property type="molecule type" value="Genomic_DNA"/>
</dbReference>
<dbReference type="Gene3D" id="6.10.280.50">
    <property type="match status" value="1"/>
</dbReference>
<organism evidence="2 3">
    <name type="scientific">Candidatus Competibacter phosphatis</name>
    <dbReference type="NCBI Taxonomy" id="221280"/>
    <lineage>
        <taxon>Bacteria</taxon>
        <taxon>Pseudomonadati</taxon>
        <taxon>Pseudomonadota</taxon>
        <taxon>Gammaproteobacteria</taxon>
        <taxon>Candidatus Competibacteraceae</taxon>
        <taxon>Candidatus Competibacter</taxon>
    </lineage>
</organism>
<sequence length="68" mass="8114">MESSDIEHYKHRLVELRTEHRDLDDVIARLAKDPLVDELELKRLKKRKLMLKDMIAHLESRLIPDLNA</sequence>
<name>A0ABX1TJ22_9GAMM</name>
<accession>A0ABX1TJ22</accession>
<gene>
    <name evidence="2" type="ORF">E4P82_02610</name>
</gene>
<keyword evidence="3" id="KW-1185">Reference proteome</keyword>
<evidence type="ECO:0000256" key="1">
    <source>
        <dbReference type="SAM" id="Coils"/>
    </source>
</evidence>
<dbReference type="Pfam" id="PF04325">
    <property type="entry name" value="DUF465"/>
    <property type="match status" value="1"/>
</dbReference>
<feature type="coiled-coil region" evidence="1">
    <location>
        <begin position="13"/>
        <end position="61"/>
    </location>
</feature>
<dbReference type="RefSeq" id="WP_169247442.1">
    <property type="nucleotide sequence ID" value="NZ_SPMZ01000009.1"/>
</dbReference>
<dbReference type="InterPro" id="IPR038444">
    <property type="entry name" value="DUF465_sf"/>
</dbReference>
<dbReference type="InterPro" id="IPR007420">
    <property type="entry name" value="DUF465"/>
</dbReference>
<dbReference type="Proteomes" id="UP000760480">
    <property type="component" value="Unassembled WGS sequence"/>
</dbReference>
<evidence type="ECO:0000313" key="3">
    <source>
        <dbReference type="Proteomes" id="UP000760480"/>
    </source>
</evidence>
<keyword evidence="1" id="KW-0175">Coiled coil</keyword>
<comment type="caution">
    <text evidence="2">The sequence shown here is derived from an EMBL/GenBank/DDBJ whole genome shotgun (WGS) entry which is preliminary data.</text>
</comment>
<evidence type="ECO:0000313" key="2">
    <source>
        <dbReference type="EMBL" id="NMQ18183.1"/>
    </source>
</evidence>
<protein>
    <submittedName>
        <fullName evidence="2">DUF465 domain-containing protein</fullName>
    </submittedName>
</protein>